<evidence type="ECO:0000256" key="5">
    <source>
        <dbReference type="ARBA" id="ARBA00022759"/>
    </source>
</evidence>
<feature type="domain" description="CCHC-type" evidence="10">
    <location>
        <begin position="234"/>
        <end position="249"/>
    </location>
</feature>
<dbReference type="InterPro" id="IPR041373">
    <property type="entry name" value="RT_RNaseH"/>
</dbReference>
<dbReference type="InterPro" id="IPR000477">
    <property type="entry name" value="RT_dom"/>
</dbReference>
<dbReference type="GO" id="GO:0003964">
    <property type="term" value="F:RNA-directed DNA polymerase activity"/>
    <property type="evidence" value="ECO:0007669"/>
    <property type="project" value="UniProtKB-KW"/>
</dbReference>
<dbReference type="GO" id="GO:0015074">
    <property type="term" value="P:DNA integration"/>
    <property type="evidence" value="ECO:0007669"/>
    <property type="project" value="InterPro"/>
</dbReference>
<dbReference type="EC" id="2.7.7.49" evidence="1"/>
<dbReference type="Gene3D" id="3.30.420.10">
    <property type="entry name" value="Ribonuclease H-like superfamily/Ribonuclease H"/>
    <property type="match status" value="1"/>
</dbReference>
<evidence type="ECO:0000256" key="4">
    <source>
        <dbReference type="ARBA" id="ARBA00022722"/>
    </source>
</evidence>
<dbReference type="WBParaSite" id="TMUE_2000006491.1">
    <property type="protein sequence ID" value="TMUE_2000006491.1"/>
    <property type="gene ID" value="WBGene00299622"/>
</dbReference>
<dbReference type="CDD" id="cd01647">
    <property type="entry name" value="RT_LTR"/>
    <property type="match status" value="1"/>
</dbReference>
<dbReference type="GO" id="GO:0042575">
    <property type="term" value="C:DNA polymerase complex"/>
    <property type="evidence" value="ECO:0007669"/>
    <property type="project" value="UniProtKB-ARBA"/>
</dbReference>
<dbReference type="Pfam" id="PF13975">
    <property type="entry name" value="gag-asp_proteas"/>
    <property type="match status" value="1"/>
</dbReference>
<protein>
    <recommendedName>
        <fullName evidence="1">RNA-directed DNA polymerase</fullName>
        <ecNumber evidence="1">2.7.7.49</ecNumber>
    </recommendedName>
</protein>
<dbReference type="PANTHER" id="PTHR37984:SF5">
    <property type="entry name" value="PROTEIN NYNRIN-LIKE"/>
    <property type="match status" value="1"/>
</dbReference>
<keyword evidence="8" id="KW-0862">Zinc</keyword>
<evidence type="ECO:0000256" key="9">
    <source>
        <dbReference type="SAM" id="MobiDB-lite"/>
    </source>
</evidence>
<dbReference type="Gene3D" id="2.40.70.10">
    <property type="entry name" value="Acid Proteases"/>
    <property type="match status" value="1"/>
</dbReference>
<keyword evidence="4" id="KW-0540">Nuclease</keyword>
<reference evidence="14" key="1">
    <citation type="submission" date="2019-12" db="UniProtKB">
        <authorList>
            <consortium name="WormBaseParasite"/>
        </authorList>
    </citation>
    <scope>IDENTIFICATION</scope>
</reference>
<dbReference type="InterPro" id="IPR036875">
    <property type="entry name" value="Znf_CCHC_sf"/>
</dbReference>
<dbReference type="GO" id="GO:0004519">
    <property type="term" value="F:endonuclease activity"/>
    <property type="evidence" value="ECO:0007669"/>
    <property type="project" value="UniProtKB-KW"/>
</dbReference>
<keyword evidence="13" id="KW-1185">Reference proteome</keyword>
<dbReference type="Gene3D" id="3.10.10.10">
    <property type="entry name" value="HIV Type 1 Reverse Transcriptase, subunit A, domain 1"/>
    <property type="match status" value="1"/>
</dbReference>
<feature type="domain" description="Integrase catalytic" evidence="12">
    <location>
        <begin position="906"/>
        <end position="1066"/>
    </location>
</feature>
<evidence type="ECO:0000259" key="11">
    <source>
        <dbReference type="PROSITE" id="PS50878"/>
    </source>
</evidence>
<dbReference type="InterPro" id="IPR050951">
    <property type="entry name" value="Retrovirus_Pol_polyprotein"/>
</dbReference>
<dbReference type="SUPFAM" id="SSF57756">
    <property type="entry name" value="Retrovirus zinc finger-like domains"/>
    <property type="match status" value="1"/>
</dbReference>
<keyword evidence="7" id="KW-0695">RNA-directed DNA polymerase</keyword>
<dbReference type="SUPFAM" id="SSF56672">
    <property type="entry name" value="DNA/RNA polymerases"/>
    <property type="match status" value="1"/>
</dbReference>
<dbReference type="SMART" id="SM00343">
    <property type="entry name" value="ZnF_C2HC"/>
    <property type="match status" value="2"/>
</dbReference>
<dbReference type="Pfam" id="PF00078">
    <property type="entry name" value="RVT_1"/>
    <property type="match status" value="1"/>
</dbReference>
<dbReference type="InterPro" id="IPR043128">
    <property type="entry name" value="Rev_trsase/Diguanyl_cyclase"/>
</dbReference>
<evidence type="ECO:0000256" key="8">
    <source>
        <dbReference type="PROSITE-ProRule" id="PRU00047"/>
    </source>
</evidence>
<accession>A0A5S6QGG2</accession>
<feature type="region of interest" description="Disordered" evidence="9">
    <location>
        <begin position="1131"/>
        <end position="1191"/>
    </location>
</feature>
<dbReference type="CDD" id="cd00303">
    <property type="entry name" value="retropepsin_like"/>
    <property type="match status" value="1"/>
</dbReference>
<dbReference type="Gene3D" id="3.30.70.270">
    <property type="match status" value="2"/>
</dbReference>
<evidence type="ECO:0000256" key="1">
    <source>
        <dbReference type="ARBA" id="ARBA00012493"/>
    </source>
</evidence>
<dbReference type="PROSITE" id="PS50158">
    <property type="entry name" value="ZF_CCHC"/>
    <property type="match status" value="1"/>
</dbReference>
<dbReference type="STRING" id="70415.A0A5S6QGG2"/>
<dbReference type="SUPFAM" id="SSF53098">
    <property type="entry name" value="Ribonuclease H-like"/>
    <property type="match status" value="1"/>
</dbReference>
<evidence type="ECO:0000313" key="14">
    <source>
        <dbReference type="WBParaSite" id="TMUE_2000006491.1"/>
    </source>
</evidence>
<keyword evidence="8" id="KW-0863">Zinc-finger</keyword>
<dbReference type="InterPro" id="IPR001878">
    <property type="entry name" value="Znf_CCHC"/>
</dbReference>
<keyword evidence="2" id="KW-0808">Transferase</keyword>
<dbReference type="CDD" id="cd09274">
    <property type="entry name" value="RNase_HI_RT_Ty3"/>
    <property type="match status" value="1"/>
</dbReference>
<dbReference type="InterPro" id="IPR001584">
    <property type="entry name" value="Integrase_cat-core"/>
</dbReference>
<dbReference type="FunFam" id="3.10.20.370:FF:000001">
    <property type="entry name" value="Retrovirus-related Pol polyprotein from transposon 17.6-like protein"/>
    <property type="match status" value="1"/>
</dbReference>
<evidence type="ECO:0000256" key="6">
    <source>
        <dbReference type="ARBA" id="ARBA00022801"/>
    </source>
</evidence>
<evidence type="ECO:0000313" key="13">
    <source>
        <dbReference type="Proteomes" id="UP000046395"/>
    </source>
</evidence>
<dbReference type="Pfam" id="PF17917">
    <property type="entry name" value="RT_RNaseH"/>
    <property type="match status" value="1"/>
</dbReference>
<evidence type="ECO:0000256" key="3">
    <source>
        <dbReference type="ARBA" id="ARBA00022695"/>
    </source>
</evidence>
<dbReference type="GO" id="GO:0008270">
    <property type="term" value="F:zinc ion binding"/>
    <property type="evidence" value="ECO:0007669"/>
    <property type="project" value="UniProtKB-KW"/>
</dbReference>
<sequence>MDRLLKPEKLDVDPGCPTASEQWRHWRATFEYFIAALPSGLSDAKALLVNHVSPRIFSTIAEAQSYEEAMQTLTEMYERPSNEVFARHRLTTRRQQPGESIDDFLRALRVLSLDCNFKAVTAAAHREERIRDAFVCGLQSQATRQRLFENKVCDLPTVLELARMLESAQKCSQAYDNAEPQLTAATSNPCELFTNEDDKDDTCIFATVRKNSRCFFCGQPKHPRSQCPAREANCGNCGKRGHFAKVCRSAPAARQKPQSFSNFIIASSGSVVQPKRSVPRSSFDFPTSLSTAVLRISLNGREVSCLFDTGSSESFIHPRVVRALSLNVSRSRESVTMASSALTMNTDGHTVADLLVNDRMYKTVRLVILPSLCVDVILGQDFQRLHESLTFNYGGKQPPLTICGLTTLRVDPPKLFAHLSPDCHPIATKSRRFSPEDTTFIQEEVRRLLEEGVIEPSNSPWRAQVLVVKDGSRKKRLVVDYSATINKFTLLDGYPLPRIDSIVNNLGQYKVFSTIDLKSAYHQVPIHAEDKPYTAFEASHGLYQFTRIPFGVTNGVACFQRVIDTCIQSEKLVGVHAYLDDVTIGGTTQEDHDENLKKFLQAAKKWNFTLNEEKSTFSTTKLQILGYEIENGKIRPDPTRLKPLRELPSPKDKKSLQRALGLFAYYSQWIFDYSNKIRPLIATNKFPMSSDAEAAFQQLKKDIETSVVHAVDESVPFELETDASDAAIAAVLNQLGRPVAFFSRTLLPREKHYASVEKEAHAVIESVRHWKHYLSGRHFTIKTDQRSVSFMLDKRHSNKIKNDKIMRWRMELSCLDFDIVHRPGKENIPPDVFSRAFCGMAVHEHHQLRLLHDRLCHPGVTRLFHFVRSKNLPFSLDQVKQVISSCNICAECKPRFYRPETAALIKATQPFERLNLDFKGPLPGDPARRFLLCIVDEYSRFPFAFPCADTSAASVIKVLTELFSVFGTPGYIHSDRGSAFMSQELRQFLASNGIACSRTTPYNPQGNGQAERYVGILWKTLTLALRSKSLPTIRWRELLPDALHSMRSLLCTATNATPHERMFNHSRRSSAGSSLPTWLLHQGPVFLKKHVRLTETDPLVDEVELVEANPYYAHVRLPDGRDTVVSTRHLAPAGTSSAQEDEREGDGLALAPGRAQKEPTESTAVPLEDDGEKMALRRSTRIRRPPARLDL</sequence>
<dbReference type="Gene3D" id="4.10.60.10">
    <property type="entry name" value="Zinc finger, CCHC-type"/>
    <property type="match status" value="1"/>
</dbReference>
<keyword evidence="8" id="KW-0479">Metal-binding</keyword>
<keyword evidence="5" id="KW-0255">Endonuclease</keyword>
<dbReference type="GO" id="GO:0019899">
    <property type="term" value="F:enzyme binding"/>
    <property type="evidence" value="ECO:0007669"/>
    <property type="project" value="UniProtKB-ARBA"/>
</dbReference>
<dbReference type="InterPro" id="IPR043502">
    <property type="entry name" value="DNA/RNA_pol_sf"/>
</dbReference>
<dbReference type="AlphaFoldDB" id="A0A5S6QGG2"/>
<organism evidence="13 14">
    <name type="scientific">Trichuris muris</name>
    <name type="common">Mouse whipworm</name>
    <dbReference type="NCBI Taxonomy" id="70415"/>
    <lineage>
        <taxon>Eukaryota</taxon>
        <taxon>Metazoa</taxon>
        <taxon>Ecdysozoa</taxon>
        <taxon>Nematoda</taxon>
        <taxon>Enoplea</taxon>
        <taxon>Dorylaimia</taxon>
        <taxon>Trichinellida</taxon>
        <taxon>Trichuridae</taxon>
        <taxon>Trichuris</taxon>
    </lineage>
</organism>
<dbReference type="InterPro" id="IPR036397">
    <property type="entry name" value="RNaseH_sf"/>
</dbReference>
<dbReference type="InterPro" id="IPR012337">
    <property type="entry name" value="RNaseH-like_sf"/>
</dbReference>
<keyword evidence="6" id="KW-0378">Hydrolase</keyword>
<proteinExistence type="predicted"/>
<dbReference type="Pfam" id="PF00665">
    <property type="entry name" value="rve"/>
    <property type="match status" value="1"/>
</dbReference>
<dbReference type="PANTHER" id="PTHR37984">
    <property type="entry name" value="PROTEIN CBG26694"/>
    <property type="match status" value="1"/>
</dbReference>
<evidence type="ECO:0000256" key="7">
    <source>
        <dbReference type="ARBA" id="ARBA00022918"/>
    </source>
</evidence>
<evidence type="ECO:0000256" key="2">
    <source>
        <dbReference type="ARBA" id="ARBA00022679"/>
    </source>
</evidence>
<evidence type="ECO:0000259" key="12">
    <source>
        <dbReference type="PROSITE" id="PS50994"/>
    </source>
</evidence>
<name>A0A5S6QGG2_TRIMR</name>
<dbReference type="PROSITE" id="PS50878">
    <property type="entry name" value="RT_POL"/>
    <property type="match status" value="1"/>
</dbReference>
<dbReference type="GO" id="GO:0016787">
    <property type="term" value="F:hydrolase activity"/>
    <property type="evidence" value="ECO:0007669"/>
    <property type="project" value="UniProtKB-KW"/>
</dbReference>
<feature type="domain" description="Reverse transcriptase" evidence="11">
    <location>
        <begin position="429"/>
        <end position="629"/>
    </location>
</feature>
<evidence type="ECO:0000259" key="10">
    <source>
        <dbReference type="PROSITE" id="PS50158"/>
    </source>
</evidence>
<dbReference type="GO" id="GO:0003676">
    <property type="term" value="F:nucleic acid binding"/>
    <property type="evidence" value="ECO:0007669"/>
    <property type="project" value="InterPro"/>
</dbReference>
<dbReference type="Proteomes" id="UP000046395">
    <property type="component" value="Unassembled WGS sequence"/>
</dbReference>
<keyword evidence="3" id="KW-0548">Nucleotidyltransferase</keyword>
<dbReference type="InterPro" id="IPR021109">
    <property type="entry name" value="Peptidase_aspartic_dom_sf"/>
</dbReference>
<dbReference type="PROSITE" id="PS50994">
    <property type="entry name" value="INTEGRASE"/>
    <property type="match status" value="1"/>
</dbReference>
<feature type="compositionally biased region" description="Basic residues" evidence="9">
    <location>
        <begin position="1176"/>
        <end position="1191"/>
    </location>
</feature>
<dbReference type="SUPFAM" id="SSF50630">
    <property type="entry name" value="Acid proteases"/>
    <property type="match status" value="1"/>
</dbReference>